<name>A0ABY8VF78_9CORY</name>
<dbReference type="PANTHER" id="PTHR21599">
    <property type="entry name" value="GLYCERATE KINASE"/>
    <property type="match status" value="1"/>
</dbReference>
<dbReference type="InterPro" id="IPR004381">
    <property type="entry name" value="Glycerate_kinase"/>
</dbReference>
<evidence type="ECO:0000256" key="1">
    <source>
        <dbReference type="ARBA" id="ARBA00006284"/>
    </source>
</evidence>
<dbReference type="EC" id="2.7.1.31" evidence="5"/>
<evidence type="ECO:0000313" key="5">
    <source>
        <dbReference type="EMBL" id="WIM66918.1"/>
    </source>
</evidence>
<evidence type="ECO:0000256" key="3">
    <source>
        <dbReference type="ARBA" id="ARBA00022777"/>
    </source>
</evidence>
<gene>
    <name evidence="5" type="ORF">QP027_07190</name>
</gene>
<organism evidence="5 6">
    <name type="scientific">Corynebacterium breve</name>
    <dbReference type="NCBI Taxonomy" id="3049799"/>
    <lineage>
        <taxon>Bacteria</taxon>
        <taxon>Bacillati</taxon>
        <taxon>Actinomycetota</taxon>
        <taxon>Actinomycetes</taxon>
        <taxon>Mycobacteriales</taxon>
        <taxon>Corynebacteriaceae</taxon>
        <taxon>Corynebacterium</taxon>
    </lineage>
</organism>
<sequence length="388" mass="39323">MTTPSASASSPIDDLNHSDVRVVIAPDSFKGTASAEEAAQWLGEGVRQVIANAQIQLAPMADGGEGTSAKFEGERITLPTTDAAGRLTEATYTFNAETETAYIEDAAASGLPAVADKPCAATGDTYGTGVLIADAETRGARRIVLGLGGSATVDGGTGILVALGVNPLNKEGYTLRPGGAALTDLDDFDLAKANIPAGAVDWILLTDVDSPVTGPHGAAHVFGPQKGATAEDIEQLDRGLARLCEVTGIDPETPRYGAAGAIPVGLVWLSTTLHGNDDHIQVLSGAEVLAASMGLPKLINNASLVITGEGAYDEQTASGKVVNTVMSLADDSPAVVAVAAGKIAADLPASVIGTELSSLSEAGSVAEQLRRAGAQIAVDYLRISTVQG</sequence>
<dbReference type="EMBL" id="CP126969">
    <property type="protein sequence ID" value="WIM66918.1"/>
    <property type="molecule type" value="Genomic_DNA"/>
</dbReference>
<dbReference type="GO" id="GO:0008887">
    <property type="term" value="F:glycerate kinase activity"/>
    <property type="evidence" value="ECO:0007669"/>
    <property type="project" value="UniProtKB-EC"/>
</dbReference>
<dbReference type="InterPro" id="IPR018193">
    <property type="entry name" value="Glyc_kinase_flavodox-like_fold"/>
</dbReference>
<dbReference type="SUPFAM" id="SSF110738">
    <property type="entry name" value="Glycerate kinase I"/>
    <property type="match status" value="1"/>
</dbReference>
<comment type="similarity">
    <text evidence="1 4">Belongs to the glycerate kinase type-1 family.</text>
</comment>
<evidence type="ECO:0000256" key="2">
    <source>
        <dbReference type="ARBA" id="ARBA00022679"/>
    </source>
</evidence>
<dbReference type="Proteomes" id="UP001225598">
    <property type="component" value="Chromosome"/>
</dbReference>
<dbReference type="InterPro" id="IPR036129">
    <property type="entry name" value="Glycerate_kinase_sf"/>
</dbReference>
<dbReference type="Gene3D" id="3.40.50.10350">
    <property type="entry name" value="Glycerate kinase, domain 1"/>
    <property type="match status" value="1"/>
</dbReference>
<dbReference type="InterPro" id="IPR018197">
    <property type="entry name" value="Glycerate_kinase_RE-like"/>
</dbReference>
<evidence type="ECO:0000256" key="4">
    <source>
        <dbReference type="PIRNR" id="PIRNR006078"/>
    </source>
</evidence>
<keyword evidence="6" id="KW-1185">Reference proteome</keyword>
<reference evidence="5 6" key="1">
    <citation type="submission" date="2023-05" db="EMBL/GenBank/DDBJ databases">
        <title>Corynebacterium suedekumii sp. nov. and Corynebacterium breve sp. nov. isolated from raw cow's milk.</title>
        <authorList>
            <person name="Baer M.K."/>
            <person name="Mehl L."/>
            <person name="Hellmuth R."/>
            <person name="Marke G."/>
            <person name="Lipski A."/>
        </authorList>
    </citation>
    <scope>NUCLEOTIDE SEQUENCE [LARGE SCALE GENOMIC DNA]</scope>
    <source>
        <strain evidence="5 6">R4</strain>
    </source>
</reference>
<dbReference type="Pfam" id="PF02595">
    <property type="entry name" value="Gly_kinase"/>
    <property type="match status" value="1"/>
</dbReference>
<keyword evidence="2 4" id="KW-0808">Transferase</keyword>
<dbReference type="PIRSF" id="PIRSF006078">
    <property type="entry name" value="GlxK"/>
    <property type="match status" value="1"/>
</dbReference>
<dbReference type="NCBIfam" id="TIGR00045">
    <property type="entry name" value="glycerate kinase"/>
    <property type="match status" value="1"/>
</dbReference>
<keyword evidence="3 4" id="KW-0418">Kinase</keyword>
<evidence type="ECO:0000313" key="6">
    <source>
        <dbReference type="Proteomes" id="UP001225598"/>
    </source>
</evidence>
<protein>
    <submittedName>
        <fullName evidence="5">Glycerate kinase</fullName>
        <ecNumber evidence="5">2.7.1.31</ecNumber>
    </submittedName>
</protein>
<dbReference type="PANTHER" id="PTHR21599:SF0">
    <property type="entry name" value="GLYCERATE KINASE"/>
    <property type="match status" value="1"/>
</dbReference>
<dbReference type="Gene3D" id="3.90.1510.10">
    <property type="entry name" value="Glycerate kinase, domain 2"/>
    <property type="match status" value="1"/>
</dbReference>
<proteinExistence type="inferred from homology"/>
<accession>A0ABY8VF78</accession>